<keyword evidence="7" id="KW-0408">Iron</keyword>
<dbReference type="AlphaFoldDB" id="A0A7Y9T3J3"/>
<accession>A0A7Y9T3J3</accession>
<dbReference type="GO" id="GO:0051539">
    <property type="term" value="F:4 iron, 4 sulfur cluster binding"/>
    <property type="evidence" value="ECO:0007669"/>
    <property type="project" value="UniProtKB-KW"/>
</dbReference>
<evidence type="ECO:0000256" key="5">
    <source>
        <dbReference type="ARBA" id="ARBA00022785"/>
    </source>
</evidence>
<dbReference type="Pfam" id="PF13484">
    <property type="entry name" value="Fer4_16"/>
    <property type="match status" value="1"/>
</dbReference>
<protein>
    <submittedName>
        <fullName evidence="10">Epoxyqueuosine reductase</fullName>
        <ecNumber evidence="10">1.17.99.6</ecNumber>
    </submittedName>
</protein>
<evidence type="ECO:0000256" key="8">
    <source>
        <dbReference type="ARBA" id="ARBA00023014"/>
    </source>
</evidence>
<evidence type="ECO:0000256" key="1">
    <source>
        <dbReference type="ARBA" id="ARBA00022485"/>
    </source>
</evidence>
<name>A0A7Y9T3J3_9BACT</name>
<evidence type="ECO:0000313" key="10">
    <source>
        <dbReference type="EMBL" id="NYF52888.1"/>
    </source>
</evidence>
<evidence type="ECO:0000256" key="4">
    <source>
        <dbReference type="ARBA" id="ARBA00022723"/>
    </source>
</evidence>
<dbReference type="Proteomes" id="UP000534186">
    <property type="component" value="Unassembled WGS sequence"/>
</dbReference>
<proteinExistence type="predicted"/>
<dbReference type="SUPFAM" id="SSF46548">
    <property type="entry name" value="alpha-helical ferredoxin"/>
    <property type="match status" value="1"/>
</dbReference>
<keyword evidence="6 10" id="KW-0560">Oxidoreductase</keyword>
<dbReference type="PROSITE" id="PS00198">
    <property type="entry name" value="4FE4S_FER_1"/>
    <property type="match status" value="1"/>
</dbReference>
<dbReference type="PROSITE" id="PS51379">
    <property type="entry name" value="4FE4S_FER_2"/>
    <property type="match status" value="1"/>
</dbReference>
<dbReference type="PANTHER" id="PTHR30002:SF4">
    <property type="entry name" value="EPOXYQUEUOSINE REDUCTASE"/>
    <property type="match status" value="1"/>
</dbReference>
<dbReference type="GO" id="GO:0008616">
    <property type="term" value="P:tRNA queuosine(34) biosynthetic process"/>
    <property type="evidence" value="ECO:0007669"/>
    <property type="project" value="UniProtKB-KW"/>
</dbReference>
<keyword evidence="1" id="KW-0004">4Fe-4S</keyword>
<evidence type="ECO:0000256" key="3">
    <source>
        <dbReference type="ARBA" id="ARBA00022694"/>
    </source>
</evidence>
<dbReference type="InterPro" id="IPR004453">
    <property type="entry name" value="QueG"/>
</dbReference>
<comment type="caution">
    <text evidence="10">The sequence shown here is derived from an EMBL/GenBank/DDBJ whole genome shotgun (WGS) entry which is preliminary data.</text>
</comment>
<evidence type="ECO:0000259" key="9">
    <source>
        <dbReference type="PROSITE" id="PS51379"/>
    </source>
</evidence>
<dbReference type="Gene3D" id="3.30.70.20">
    <property type="match status" value="1"/>
</dbReference>
<dbReference type="GO" id="GO:0046872">
    <property type="term" value="F:metal ion binding"/>
    <property type="evidence" value="ECO:0007669"/>
    <property type="project" value="UniProtKB-KW"/>
</dbReference>
<keyword evidence="8" id="KW-0411">Iron-sulfur</keyword>
<sequence>MTQTAQPAAAWTSDLKQWLRELAARSGFDTAGVAPVVSATSEADAKPLDAQRFAAWVDAGRAGEMEYLKRRDDHGVLLRSDVQIVMPWAQSVIVCALNYNTAAPLSIDEASPGTGWIARYAWSGRTDPTSPDELAPTDYHDELLGRLQKIESQLHERFACQTRCYVDTGPLVERAAAAKAGIGWVGKNTCILDQKLGSWLLLGVIVTSIPVSSEFEPDIAADRCGSCTRCIDACPTGALVAPHQMDASLCIAYLTIEKKGVIAEELREPMGRQVFGCDICQDVCPWNRRSPVSQNEGMLTRKQLINPSLSWLAAMDPATFKRWFKGSPLERTRLKRLQRNVAIAMGNSGDPQFIPQLEQWSAVEDSVLAESSQWALARIYSLSAAPNG</sequence>
<keyword evidence="3" id="KW-0819">tRNA processing</keyword>
<evidence type="ECO:0000256" key="7">
    <source>
        <dbReference type="ARBA" id="ARBA00023004"/>
    </source>
</evidence>
<dbReference type="NCBIfam" id="TIGR00276">
    <property type="entry name" value="tRNA epoxyqueuosine(34) reductase QueG"/>
    <property type="match status" value="1"/>
</dbReference>
<dbReference type="InterPro" id="IPR013542">
    <property type="entry name" value="QueG_DUF1730"/>
</dbReference>
<dbReference type="FunFam" id="3.30.70.20:FF:000037">
    <property type="entry name" value="Epoxyqueuosine reductase"/>
    <property type="match status" value="1"/>
</dbReference>
<dbReference type="EMBL" id="JACCCV010000002">
    <property type="protein sequence ID" value="NYF52888.1"/>
    <property type="molecule type" value="Genomic_DNA"/>
</dbReference>
<keyword evidence="4" id="KW-0479">Metal-binding</keyword>
<evidence type="ECO:0000256" key="2">
    <source>
        <dbReference type="ARBA" id="ARBA00022490"/>
    </source>
</evidence>
<gene>
    <name evidence="10" type="ORF">HDF12_003287</name>
</gene>
<dbReference type="GO" id="GO:0052693">
    <property type="term" value="F:epoxyqueuosine reductase activity"/>
    <property type="evidence" value="ECO:0007669"/>
    <property type="project" value="UniProtKB-EC"/>
</dbReference>
<dbReference type="InterPro" id="IPR017900">
    <property type="entry name" value="4Fe4S_Fe_S_CS"/>
</dbReference>
<feature type="domain" description="4Fe-4S ferredoxin-type" evidence="9">
    <location>
        <begin position="215"/>
        <end position="244"/>
    </location>
</feature>
<dbReference type="Pfam" id="PF08331">
    <property type="entry name" value="QueG_DUF1730"/>
    <property type="match status" value="1"/>
</dbReference>
<dbReference type="EC" id="1.17.99.6" evidence="10"/>
<organism evidence="10 11">
    <name type="scientific">Tunturiibacter lichenicola</name>
    <dbReference type="NCBI Taxonomy" id="2051959"/>
    <lineage>
        <taxon>Bacteria</taxon>
        <taxon>Pseudomonadati</taxon>
        <taxon>Acidobacteriota</taxon>
        <taxon>Terriglobia</taxon>
        <taxon>Terriglobales</taxon>
        <taxon>Acidobacteriaceae</taxon>
        <taxon>Tunturiibacter</taxon>
    </lineage>
</organism>
<evidence type="ECO:0000256" key="6">
    <source>
        <dbReference type="ARBA" id="ARBA00023002"/>
    </source>
</evidence>
<reference evidence="10 11" key="1">
    <citation type="submission" date="2020-07" db="EMBL/GenBank/DDBJ databases">
        <title>Genomic Encyclopedia of Type Strains, Phase IV (KMG-V): Genome sequencing to study the core and pangenomes of soil and plant-associated prokaryotes.</title>
        <authorList>
            <person name="Whitman W."/>
        </authorList>
    </citation>
    <scope>NUCLEOTIDE SEQUENCE [LARGE SCALE GENOMIC DNA]</scope>
    <source>
        <strain evidence="10 11">M8UP30</strain>
    </source>
</reference>
<dbReference type="PANTHER" id="PTHR30002">
    <property type="entry name" value="EPOXYQUEUOSINE REDUCTASE"/>
    <property type="match status" value="1"/>
</dbReference>
<evidence type="ECO:0000313" key="11">
    <source>
        <dbReference type="Proteomes" id="UP000534186"/>
    </source>
</evidence>
<keyword evidence="5" id="KW-0671">Queuosine biosynthesis</keyword>
<dbReference type="InterPro" id="IPR017896">
    <property type="entry name" value="4Fe4S_Fe-S-bd"/>
</dbReference>
<keyword evidence="2" id="KW-0963">Cytoplasm</keyword>